<dbReference type="RefSeq" id="WP_266346155.1">
    <property type="nucleotide sequence ID" value="NZ_JAPKNH010000013.1"/>
</dbReference>
<accession>A0ABW0Q363</accession>
<gene>
    <name evidence="1" type="ORF">ACFPP9_25670</name>
</gene>
<sequence>MITRNHITPAQRQRANDFLHWRQENGGAVRWDRGGAAARRRNRERRDEIAKTGFVPTDTYLLNDGARP</sequence>
<organism evidence="1 2">
    <name type="scientific">Kaistia terrae</name>
    <dbReference type="NCBI Taxonomy" id="537017"/>
    <lineage>
        <taxon>Bacteria</taxon>
        <taxon>Pseudomonadati</taxon>
        <taxon>Pseudomonadota</taxon>
        <taxon>Alphaproteobacteria</taxon>
        <taxon>Hyphomicrobiales</taxon>
        <taxon>Kaistiaceae</taxon>
        <taxon>Kaistia</taxon>
    </lineage>
</organism>
<evidence type="ECO:0000313" key="1">
    <source>
        <dbReference type="EMBL" id="MFC5519180.1"/>
    </source>
</evidence>
<dbReference type="EMBL" id="JBHSML010000032">
    <property type="protein sequence ID" value="MFC5519180.1"/>
    <property type="molecule type" value="Genomic_DNA"/>
</dbReference>
<proteinExistence type="predicted"/>
<protein>
    <submittedName>
        <fullName evidence="1">Uncharacterized protein</fullName>
    </submittedName>
</protein>
<dbReference type="Proteomes" id="UP001596150">
    <property type="component" value="Unassembled WGS sequence"/>
</dbReference>
<evidence type="ECO:0000313" key="2">
    <source>
        <dbReference type="Proteomes" id="UP001596150"/>
    </source>
</evidence>
<reference evidence="2" key="1">
    <citation type="journal article" date="2019" name="Int. J. Syst. Evol. Microbiol.">
        <title>The Global Catalogue of Microorganisms (GCM) 10K type strain sequencing project: providing services to taxonomists for standard genome sequencing and annotation.</title>
        <authorList>
            <consortium name="The Broad Institute Genomics Platform"/>
            <consortium name="The Broad Institute Genome Sequencing Center for Infectious Disease"/>
            <person name="Wu L."/>
            <person name="Ma J."/>
        </authorList>
    </citation>
    <scope>NUCLEOTIDE SEQUENCE [LARGE SCALE GENOMIC DNA]</scope>
    <source>
        <strain evidence="2">KACC 12633</strain>
    </source>
</reference>
<keyword evidence="2" id="KW-1185">Reference proteome</keyword>
<comment type="caution">
    <text evidence="1">The sequence shown here is derived from an EMBL/GenBank/DDBJ whole genome shotgun (WGS) entry which is preliminary data.</text>
</comment>
<name>A0ABW0Q363_9HYPH</name>